<dbReference type="Proteomes" id="UP000295008">
    <property type="component" value="Unassembled WGS sequence"/>
</dbReference>
<dbReference type="AlphaFoldDB" id="A0A4V2QCS3"/>
<name>A0A4V2QCS3_HYDET</name>
<dbReference type="PANTHER" id="PTHR43333:SF1">
    <property type="entry name" value="D-ISOMER SPECIFIC 2-HYDROXYACID DEHYDROGENASE NAD-BINDING DOMAIN-CONTAINING PROTEIN"/>
    <property type="match status" value="1"/>
</dbReference>
<gene>
    <name evidence="4" type="ORF">EDC14_103343</name>
</gene>
<dbReference type="PANTHER" id="PTHR43333">
    <property type="entry name" value="2-HACID_DH_C DOMAIN-CONTAINING PROTEIN"/>
    <property type="match status" value="1"/>
</dbReference>
<keyword evidence="2" id="KW-0520">NAD</keyword>
<accession>A0A4V2QCS3</accession>
<comment type="caution">
    <text evidence="4">The sequence shown here is derived from an EMBL/GenBank/DDBJ whole genome shotgun (WGS) entry which is preliminary data.</text>
</comment>
<dbReference type="GO" id="GO:0051287">
    <property type="term" value="F:NAD binding"/>
    <property type="evidence" value="ECO:0007669"/>
    <property type="project" value="InterPro"/>
</dbReference>
<evidence type="ECO:0000256" key="2">
    <source>
        <dbReference type="ARBA" id="ARBA00023027"/>
    </source>
</evidence>
<organism evidence="4 5">
    <name type="scientific">Hydrogenispora ethanolica</name>
    <dbReference type="NCBI Taxonomy" id="1082276"/>
    <lineage>
        <taxon>Bacteria</taxon>
        <taxon>Bacillati</taxon>
        <taxon>Bacillota</taxon>
        <taxon>Hydrogenispora</taxon>
    </lineage>
</organism>
<keyword evidence="5" id="KW-1185">Reference proteome</keyword>
<dbReference type="InterPro" id="IPR006140">
    <property type="entry name" value="D-isomer_DH_NAD-bd"/>
</dbReference>
<dbReference type="SUPFAM" id="SSF51735">
    <property type="entry name" value="NAD(P)-binding Rossmann-fold domains"/>
    <property type="match status" value="1"/>
</dbReference>
<evidence type="ECO:0000259" key="3">
    <source>
        <dbReference type="Pfam" id="PF02826"/>
    </source>
</evidence>
<dbReference type="GO" id="GO:0016491">
    <property type="term" value="F:oxidoreductase activity"/>
    <property type="evidence" value="ECO:0007669"/>
    <property type="project" value="UniProtKB-KW"/>
</dbReference>
<dbReference type="Gene3D" id="3.40.50.720">
    <property type="entry name" value="NAD(P)-binding Rossmann-like Domain"/>
    <property type="match status" value="2"/>
</dbReference>
<dbReference type="EMBL" id="SLUN01000033">
    <property type="protein sequence ID" value="TCL61537.1"/>
    <property type="molecule type" value="Genomic_DNA"/>
</dbReference>
<evidence type="ECO:0000313" key="5">
    <source>
        <dbReference type="Proteomes" id="UP000295008"/>
    </source>
</evidence>
<evidence type="ECO:0000313" key="4">
    <source>
        <dbReference type="EMBL" id="TCL61537.1"/>
    </source>
</evidence>
<feature type="domain" description="D-isomer specific 2-hydroxyacid dehydrogenase NAD-binding" evidence="3">
    <location>
        <begin position="106"/>
        <end position="283"/>
    </location>
</feature>
<sequence length="312" mass="35276">MLCCFKPGSISYYACVPPEVPQRLADGGFDFRYVETPEQFLDDLPQAEIAIAAVFRKEWLTQAPRLKWVASYAAGRERIPERELREAGIQVTFGRFHGRIMAETVLGMMLFTARGLGTAYRLQKTVQWCDTVLHGRVWTLRDQTCLIMGLGHIGQHVARLTKALGMYNIGIKRVAGGTYPDVDRVVALEDFRTVLPQADHLVLILPHVAATDRLIGRAELELMKPGAALYNVGRGNCLDETALYQALREQKIAWAALDVFEAEPLPMESPLRELDNILILPHSSAFASEYYGLFFREFLEDWEAYRKNAPEE</sequence>
<dbReference type="Pfam" id="PF02826">
    <property type="entry name" value="2-Hacid_dh_C"/>
    <property type="match status" value="1"/>
</dbReference>
<keyword evidence="1" id="KW-0560">Oxidoreductase</keyword>
<protein>
    <submittedName>
        <fullName evidence="4">Phosphoglycerate dehydrogenase-like enzyme</fullName>
    </submittedName>
</protein>
<proteinExistence type="predicted"/>
<reference evidence="4 5" key="1">
    <citation type="submission" date="2019-03" db="EMBL/GenBank/DDBJ databases">
        <title>Genomic Encyclopedia of Type Strains, Phase IV (KMG-IV): sequencing the most valuable type-strain genomes for metagenomic binning, comparative biology and taxonomic classification.</title>
        <authorList>
            <person name="Goeker M."/>
        </authorList>
    </citation>
    <scope>NUCLEOTIDE SEQUENCE [LARGE SCALE GENOMIC DNA]</scope>
    <source>
        <strain evidence="4 5">LX-B</strain>
    </source>
</reference>
<dbReference type="InterPro" id="IPR036291">
    <property type="entry name" value="NAD(P)-bd_dom_sf"/>
</dbReference>
<dbReference type="SUPFAM" id="SSF52283">
    <property type="entry name" value="Formate/glycerate dehydrogenase catalytic domain-like"/>
    <property type="match status" value="1"/>
</dbReference>
<evidence type="ECO:0000256" key="1">
    <source>
        <dbReference type="ARBA" id="ARBA00023002"/>
    </source>
</evidence>
<dbReference type="CDD" id="cd05300">
    <property type="entry name" value="2-Hacid_dh_1"/>
    <property type="match status" value="1"/>
</dbReference>